<organism evidence="1 2">
    <name type="scientific">Suillus luteus UH-Slu-Lm8-n1</name>
    <dbReference type="NCBI Taxonomy" id="930992"/>
    <lineage>
        <taxon>Eukaryota</taxon>
        <taxon>Fungi</taxon>
        <taxon>Dikarya</taxon>
        <taxon>Basidiomycota</taxon>
        <taxon>Agaricomycotina</taxon>
        <taxon>Agaricomycetes</taxon>
        <taxon>Agaricomycetidae</taxon>
        <taxon>Boletales</taxon>
        <taxon>Suillineae</taxon>
        <taxon>Suillaceae</taxon>
        <taxon>Suillus</taxon>
    </lineage>
</organism>
<dbReference type="InParanoid" id="A0A0D0BIP8"/>
<protein>
    <submittedName>
        <fullName evidence="1">Uncharacterized protein</fullName>
    </submittedName>
</protein>
<reference evidence="2" key="2">
    <citation type="submission" date="2015-01" db="EMBL/GenBank/DDBJ databases">
        <title>Evolutionary Origins and Diversification of the Mycorrhizal Mutualists.</title>
        <authorList>
            <consortium name="DOE Joint Genome Institute"/>
            <consortium name="Mycorrhizal Genomics Consortium"/>
            <person name="Kohler A."/>
            <person name="Kuo A."/>
            <person name="Nagy L.G."/>
            <person name="Floudas D."/>
            <person name="Copeland A."/>
            <person name="Barry K.W."/>
            <person name="Cichocki N."/>
            <person name="Veneault-Fourrey C."/>
            <person name="LaButti K."/>
            <person name="Lindquist E.A."/>
            <person name="Lipzen A."/>
            <person name="Lundell T."/>
            <person name="Morin E."/>
            <person name="Murat C."/>
            <person name="Riley R."/>
            <person name="Ohm R."/>
            <person name="Sun H."/>
            <person name="Tunlid A."/>
            <person name="Henrissat B."/>
            <person name="Grigoriev I.V."/>
            <person name="Hibbett D.S."/>
            <person name="Martin F."/>
        </authorList>
    </citation>
    <scope>NUCLEOTIDE SEQUENCE [LARGE SCALE GENOMIC DNA]</scope>
    <source>
        <strain evidence="2">UH-Slu-Lm8-n1</strain>
    </source>
</reference>
<dbReference type="AlphaFoldDB" id="A0A0D0BIP8"/>
<evidence type="ECO:0000313" key="1">
    <source>
        <dbReference type="EMBL" id="KIK43048.1"/>
    </source>
</evidence>
<name>A0A0D0BIP8_9AGAM</name>
<evidence type="ECO:0000313" key="2">
    <source>
        <dbReference type="Proteomes" id="UP000054485"/>
    </source>
</evidence>
<dbReference type="EMBL" id="KN835222">
    <property type="protein sequence ID" value="KIK43048.1"/>
    <property type="molecule type" value="Genomic_DNA"/>
</dbReference>
<accession>A0A0D0BIP8</accession>
<dbReference type="Proteomes" id="UP000054485">
    <property type="component" value="Unassembled WGS sequence"/>
</dbReference>
<sequence>MLFPQAAEAGPATARTDASLRLPLPRRCTCCPLSIWILDSSREMTLSVTFNCKQVTGVESSVGRAQAAQQFGG</sequence>
<proteinExistence type="predicted"/>
<gene>
    <name evidence="1" type="ORF">CY34DRAFT_804211</name>
</gene>
<keyword evidence="2" id="KW-1185">Reference proteome</keyword>
<reference evidence="1 2" key="1">
    <citation type="submission" date="2014-04" db="EMBL/GenBank/DDBJ databases">
        <authorList>
            <consortium name="DOE Joint Genome Institute"/>
            <person name="Kuo A."/>
            <person name="Ruytinx J."/>
            <person name="Rineau F."/>
            <person name="Colpaert J."/>
            <person name="Kohler A."/>
            <person name="Nagy L.G."/>
            <person name="Floudas D."/>
            <person name="Copeland A."/>
            <person name="Barry K.W."/>
            <person name="Cichocki N."/>
            <person name="Veneault-Fourrey C."/>
            <person name="LaButti K."/>
            <person name="Lindquist E.A."/>
            <person name="Lipzen A."/>
            <person name="Lundell T."/>
            <person name="Morin E."/>
            <person name="Murat C."/>
            <person name="Sun H."/>
            <person name="Tunlid A."/>
            <person name="Henrissat B."/>
            <person name="Grigoriev I.V."/>
            <person name="Hibbett D.S."/>
            <person name="Martin F."/>
            <person name="Nordberg H.P."/>
            <person name="Cantor M.N."/>
            <person name="Hua S.X."/>
        </authorList>
    </citation>
    <scope>NUCLEOTIDE SEQUENCE [LARGE SCALE GENOMIC DNA]</scope>
    <source>
        <strain evidence="1 2">UH-Slu-Lm8-n1</strain>
    </source>
</reference>
<dbReference type="HOGENOM" id="CLU_2706493_0_0_1"/>